<name>A0AAE1R5B1_9SOLA</name>
<proteinExistence type="predicted"/>
<organism evidence="1 2">
    <name type="scientific">Anisodus tanguticus</name>
    <dbReference type="NCBI Taxonomy" id="243964"/>
    <lineage>
        <taxon>Eukaryota</taxon>
        <taxon>Viridiplantae</taxon>
        <taxon>Streptophyta</taxon>
        <taxon>Embryophyta</taxon>
        <taxon>Tracheophyta</taxon>
        <taxon>Spermatophyta</taxon>
        <taxon>Magnoliopsida</taxon>
        <taxon>eudicotyledons</taxon>
        <taxon>Gunneridae</taxon>
        <taxon>Pentapetalae</taxon>
        <taxon>asterids</taxon>
        <taxon>lamiids</taxon>
        <taxon>Solanales</taxon>
        <taxon>Solanaceae</taxon>
        <taxon>Solanoideae</taxon>
        <taxon>Hyoscyameae</taxon>
        <taxon>Anisodus</taxon>
    </lineage>
</organism>
<accession>A0AAE1R5B1</accession>
<dbReference type="SUPFAM" id="SSF52833">
    <property type="entry name" value="Thioredoxin-like"/>
    <property type="match status" value="1"/>
</dbReference>
<evidence type="ECO:0008006" key="3">
    <source>
        <dbReference type="Google" id="ProtNLM"/>
    </source>
</evidence>
<reference evidence="1" key="1">
    <citation type="submission" date="2023-12" db="EMBL/GenBank/DDBJ databases">
        <title>Genome assembly of Anisodus tanguticus.</title>
        <authorList>
            <person name="Wang Y.-J."/>
        </authorList>
    </citation>
    <scope>NUCLEOTIDE SEQUENCE</scope>
    <source>
        <strain evidence="1">KB-2021</strain>
        <tissue evidence="1">Leaf</tissue>
    </source>
</reference>
<dbReference type="CDD" id="cd02947">
    <property type="entry name" value="TRX_family"/>
    <property type="match status" value="1"/>
</dbReference>
<dbReference type="EMBL" id="JAVYJV010000019">
    <property type="protein sequence ID" value="KAK4345108.1"/>
    <property type="molecule type" value="Genomic_DNA"/>
</dbReference>
<dbReference type="Proteomes" id="UP001291623">
    <property type="component" value="Unassembled WGS sequence"/>
</dbReference>
<dbReference type="AlphaFoldDB" id="A0AAE1R5B1"/>
<keyword evidence="2" id="KW-1185">Reference proteome</keyword>
<evidence type="ECO:0000313" key="2">
    <source>
        <dbReference type="Proteomes" id="UP001291623"/>
    </source>
</evidence>
<comment type="caution">
    <text evidence="1">The sequence shown here is derived from an EMBL/GenBank/DDBJ whole genome shotgun (WGS) entry which is preliminary data.</text>
</comment>
<protein>
    <recommendedName>
        <fullName evidence="3">Thioredoxin domain-containing protein</fullName>
    </recommendedName>
</protein>
<gene>
    <name evidence="1" type="ORF">RND71_035284</name>
</gene>
<evidence type="ECO:0000313" key="1">
    <source>
        <dbReference type="EMBL" id="KAK4345108.1"/>
    </source>
</evidence>
<dbReference type="InterPro" id="IPR036249">
    <property type="entry name" value="Thioredoxin-like_sf"/>
</dbReference>
<dbReference type="Gene3D" id="3.40.30.10">
    <property type="entry name" value="Glutaredoxin"/>
    <property type="match status" value="1"/>
</dbReference>
<sequence length="96" mass="10986">MWKHLRSCKKYPHNIDKKQKLLGAHFKDFQFDGQKIKDHLNKGIHDVATKYEVKAMTTFLLLKDGAPIDKLVGANPDEVKKRIGSLLAQYNPIDIA</sequence>